<gene>
    <name evidence="1" type="ORF">MC7420_7221</name>
</gene>
<dbReference type="Proteomes" id="UP000003835">
    <property type="component" value="Unassembled WGS sequence"/>
</dbReference>
<evidence type="ECO:0000313" key="1">
    <source>
        <dbReference type="EMBL" id="EDX78568.1"/>
    </source>
</evidence>
<dbReference type="RefSeq" id="WP_006098044.1">
    <property type="nucleotide sequence ID" value="NZ_DS989841.1"/>
</dbReference>
<proteinExistence type="predicted"/>
<dbReference type="STRING" id="118168.MC7420_7221"/>
<protein>
    <submittedName>
        <fullName evidence="1">Uncharacterized protein</fullName>
    </submittedName>
</protein>
<accession>B4VHI7</accession>
<dbReference type="HOGENOM" id="CLU_3214793_0_0_3"/>
<evidence type="ECO:0000313" key="2">
    <source>
        <dbReference type="Proteomes" id="UP000003835"/>
    </source>
</evidence>
<reference evidence="1 2" key="1">
    <citation type="submission" date="2008-07" db="EMBL/GenBank/DDBJ databases">
        <authorList>
            <person name="Tandeau de Marsac N."/>
            <person name="Ferriera S."/>
            <person name="Johnson J."/>
            <person name="Kravitz S."/>
            <person name="Beeson K."/>
            <person name="Sutton G."/>
            <person name="Rogers Y.-H."/>
            <person name="Friedman R."/>
            <person name="Frazier M."/>
            <person name="Venter J.C."/>
        </authorList>
    </citation>
    <scope>NUCLEOTIDE SEQUENCE [LARGE SCALE GENOMIC DNA]</scope>
    <source>
        <strain evidence="1 2">PCC 7420</strain>
    </source>
</reference>
<organism evidence="1 2">
    <name type="scientific">Coleofasciculus chthonoplastes PCC 7420</name>
    <dbReference type="NCBI Taxonomy" id="118168"/>
    <lineage>
        <taxon>Bacteria</taxon>
        <taxon>Bacillati</taxon>
        <taxon>Cyanobacteriota</taxon>
        <taxon>Cyanophyceae</taxon>
        <taxon>Coleofasciculales</taxon>
        <taxon>Coleofasciculaceae</taxon>
        <taxon>Coleofasciculus</taxon>
    </lineage>
</organism>
<name>B4VHI7_9CYAN</name>
<dbReference type="EMBL" id="DS989841">
    <property type="protein sequence ID" value="EDX78568.1"/>
    <property type="molecule type" value="Genomic_DNA"/>
</dbReference>
<dbReference type="AlphaFoldDB" id="B4VHI7"/>
<keyword evidence="2" id="KW-1185">Reference proteome</keyword>
<sequence>MPLQVINLFCLNDRDITRHSFVSNQQLTIYRYARTLVLSVAPIK</sequence>